<dbReference type="Pfam" id="PF25023">
    <property type="entry name" value="TEN_YD-shell"/>
    <property type="match status" value="1"/>
</dbReference>
<feature type="domain" description="Teneurin-like YD-shell" evidence="2">
    <location>
        <begin position="366"/>
        <end position="527"/>
    </location>
</feature>
<protein>
    <submittedName>
        <fullName evidence="3">Type IV secretion protein Rhs</fullName>
    </submittedName>
</protein>
<evidence type="ECO:0000259" key="2">
    <source>
        <dbReference type="Pfam" id="PF25023"/>
    </source>
</evidence>
<dbReference type="Gene3D" id="2.180.10.10">
    <property type="entry name" value="RHS repeat-associated core"/>
    <property type="match status" value="1"/>
</dbReference>
<comment type="caution">
    <text evidence="3">The sequence shown here is derived from an EMBL/GenBank/DDBJ whole genome shotgun (WGS) entry which is preliminary data.</text>
</comment>
<dbReference type="CDD" id="cd14742">
    <property type="entry name" value="PAAR_RHS"/>
    <property type="match status" value="1"/>
</dbReference>
<dbReference type="Pfam" id="PF05488">
    <property type="entry name" value="PAAR_motif"/>
    <property type="match status" value="1"/>
</dbReference>
<dbReference type="Proteomes" id="UP000471360">
    <property type="component" value="Unassembled WGS sequence"/>
</dbReference>
<reference evidence="3 4" key="1">
    <citation type="submission" date="2020-02" db="EMBL/GenBank/DDBJ databases">
        <authorList>
            <person name="Subbiah M."/>
            <person name="Call D."/>
        </authorList>
    </citation>
    <scope>NUCLEOTIDE SEQUENCE [LARGE SCALE GENOMIC DNA]</scope>
    <source>
        <strain evidence="3 4">8375wB1</strain>
    </source>
</reference>
<evidence type="ECO:0000313" key="3">
    <source>
        <dbReference type="EMBL" id="NEN73681.1"/>
    </source>
</evidence>
<proteinExistence type="predicted"/>
<sequence length="527" mass="58379">LESAAEKAVPLAKAWGNAVITLTESNAGFMDRVSAGASLLFPAGPVLMEFATMVGGRGEIKKDVDFPEAGEDTALCDKENKPPRIAQGSSNVFINNQPAARKGDKLECSAAIVEGSPDVFIGGEQVTYLDIQPEFPPWQRMILGGITIASYLLPPAGLLGKLGNLAKLGKLGNLLGKSGKLLGAKLGALLGKTGKSLKSIANNVIRWVTDPVDSVNGQTLPLSFTRFHSSVLPLHGLTGVGWSDSWSEYAWVREQGNRVDIISQGATLRFAFDGDSDTTVNPYHAQYILRRRDDYLELFDRDALSSRFFYDAFPGMRLRHPVTDDTSDDRLAHSPNDRMYMLGGMSDTASNRITFERDSQYRITGVSHTDGIRLKLTYHASGYLKAIHRTDNGIQTLATYEQDARGRLTEADARLDYHLFYEYDAADRIIRWSDNDQTWSRFTYDEQGRCVTVTGAEGYYNATLDYGDGCTTLTDGKGTHRYYYDPDGNILREEAPDGSTTTYEWDEFHHLLARHSPAGRVEKFEYN</sequence>
<dbReference type="NCBIfam" id="TIGR01643">
    <property type="entry name" value="YD_repeat_2x"/>
    <property type="match status" value="4"/>
</dbReference>
<dbReference type="InterPro" id="IPR056823">
    <property type="entry name" value="TEN-like_YD-shell"/>
</dbReference>
<organism evidence="3 4">
    <name type="scientific">Escherichia coli</name>
    <dbReference type="NCBI Taxonomy" id="562"/>
    <lineage>
        <taxon>Bacteria</taxon>
        <taxon>Pseudomonadati</taxon>
        <taxon>Pseudomonadota</taxon>
        <taxon>Gammaproteobacteria</taxon>
        <taxon>Enterobacterales</taxon>
        <taxon>Enterobacteriaceae</taxon>
        <taxon>Escherichia</taxon>
    </lineage>
</organism>
<dbReference type="Gene3D" id="2.60.200.60">
    <property type="match status" value="1"/>
</dbReference>
<feature type="non-terminal residue" evidence="3">
    <location>
        <position position="1"/>
    </location>
</feature>
<dbReference type="EMBL" id="JAAGYP010000218">
    <property type="protein sequence ID" value="NEN73681.1"/>
    <property type="molecule type" value="Genomic_DNA"/>
</dbReference>
<feature type="non-terminal residue" evidence="3">
    <location>
        <position position="527"/>
    </location>
</feature>
<dbReference type="AlphaFoldDB" id="A0A8T6QGX6"/>
<evidence type="ECO:0000313" key="4">
    <source>
        <dbReference type="Proteomes" id="UP000471360"/>
    </source>
</evidence>
<name>A0A8T6QGX6_ECOLX</name>
<evidence type="ECO:0000256" key="1">
    <source>
        <dbReference type="ARBA" id="ARBA00022737"/>
    </source>
</evidence>
<keyword evidence="1" id="KW-0677">Repeat</keyword>
<dbReference type="InterPro" id="IPR006530">
    <property type="entry name" value="YD"/>
</dbReference>
<dbReference type="InterPro" id="IPR008727">
    <property type="entry name" value="PAAR_motif"/>
</dbReference>
<accession>A0A8T6QGX6</accession>
<gene>
    <name evidence="3" type="ORF">G3W53_27335</name>
</gene>